<dbReference type="SMR" id="A0A6I9VBQ8"/>
<dbReference type="InterPro" id="IPR035940">
    <property type="entry name" value="CAP_sf"/>
</dbReference>
<evidence type="ECO:0000259" key="4">
    <source>
        <dbReference type="SMART" id="SM00198"/>
    </source>
</evidence>
<keyword evidence="3" id="KW-0812">Transmembrane</keyword>
<keyword evidence="2" id="KW-0964">Secreted</keyword>
<dbReference type="Gene3D" id="3.40.33.10">
    <property type="entry name" value="CAP"/>
    <property type="match status" value="1"/>
</dbReference>
<proteinExistence type="predicted"/>
<name>A0A6I9VBQ8_BACDO</name>
<gene>
    <name evidence="6" type="primary">LOC105229321</name>
</gene>
<keyword evidence="5" id="KW-1185">Reference proteome</keyword>
<dbReference type="SMART" id="SM00198">
    <property type="entry name" value="SCP"/>
    <property type="match status" value="1"/>
</dbReference>
<feature type="domain" description="SCP" evidence="4">
    <location>
        <begin position="90"/>
        <end position="223"/>
    </location>
</feature>
<feature type="transmembrane region" description="Helical" evidence="3">
    <location>
        <begin position="20"/>
        <end position="42"/>
    </location>
</feature>
<dbReference type="FunCoup" id="A0A6I9VBQ8">
    <property type="interactions" value="48"/>
</dbReference>
<dbReference type="Proteomes" id="UP001652620">
    <property type="component" value="Unplaced"/>
</dbReference>
<dbReference type="RefSeq" id="XP_011207822.2">
    <property type="nucleotide sequence ID" value="XM_011209520.4"/>
</dbReference>
<protein>
    <submittedName>
        <fullName evidence="6">Antigen 5 like allergen Cul n 1</fullName>
    </submittedName>
</protein>
<dbReference type="InParanoid" id="A0A6I9VBQ8"/>
<evidence type="ECO:0000256" key="3">
    <source>
        <dbReference type="SAM" id="Phobius"/>
    </source>
</evidence>
<dbReference type="AlphaFoldDB" id="A0A6I9VBQ8"/>
<dbReference type="InterPro" id="IPR014044">
    <property type="entry name" value="CAP_dom"/>
</dbReference>
<keyword evidence="3" id="KW-1133">Transmembrane helix</keyword>
<reference evidence="6" key="1">
    <citation type="submission" date="2025-08" db="UniProtKB">
        <authorList>
            <consortium name="RefSeq"/>
        </authorList>
    </citation>
    <scope>IDENTIFICATION</scope>
    <source>
        <tissue evidence="6">Adult</tissue>
    </source>
</reference>
<keyword evidence="3" id="KW-0472">Membrane</keyword>
<sequence length="262" mass="30351">MYVLLLHKEIISLRRLSKSVFGRFVIISMCILLKFIILYLVVLDSYSYTVAYNYFCGNDDWCEKGKHIMCDTSAIENLGKFKRHMPSTFKIRYMFLELHNQHRNEVAGQVKATRMRNLIWDSELAYLARTYTGLCPSKPSQCHKTARFEKVGLNSAMQDGLNRISLDTLMTTTFNKWKKDDSTFYKVLTLDQASRVGCAIGYCVDCPEGKNHCYFISCYYDMDYKEGVEINKGKTAASKCNVWDSVQDEKYTNLCRNTGKIF</sequence>
<evidence type="ECO:0000256" key="2">
    <source>
        <dbReference type="ARBA" id="ARBA00022525"/>
    </source>
</evidence>
<dbReference type="SUPFAM" id="SSF55797">
    <property type="entry name" value="PR-1-like"/>
    <property type="match status" value="1"/>
</dbReference>
<dbReference type="GO" id="GO:0005576">
    <property type="term" value="C:extracellular region"/>
    <property type="evidence" value="ECO:0007669"/>
    <property type="project" value="UniProtKB-SubCell"/>
</dbReference>
<organism evidence="5 6">
    <name type="scientific">Bactrocera dorsalis</name>
    <name type="common">Oriental fruit fly</name>
    <name type="synonym">Dacus dorsalis</name>
    <dbReference type="NCBI Taxonomy" id="27457"/>
    <lineage>
        <taxon>Eukaryota</taxon>
        <taxon>Metazoa</taxon>
        <taxon>Ecdysozoa</taxon>
        <taxon>Arthropoda</taxon>
        <taxon>Hexapoda</taxon>
        <taxon>Insecta</taxon>
        <taxon>Pterygota</taxon>
        <taxon>Neoptera</taxon>
        <taxon>Endopterygota</taxon>
        <taxon>Diptera</taxon>
        <taxon>Brachycera</taxon>
        <taxon>Muscomorpha</taxon>
        <taxon>Tephritoidea</taxon>
        <taxon>Tephritidae</taxon>
        <taxon>Bactrocera</taxon>
        <taxon>Bactrocera</taxon>
    </lineage>
</organism>
<dbReference type="CDD" id="cd05380">
    <property type="entry name" value="CAP_euk"/>
    <property type="match status" value="1"/>
</dbReference>
<dbReference type="Pfam" id="PF00188">
    <property type="entry name" value="CAP"/>
    <property type="match status" value="1"/>
</dbReference>
<dbReference type="OrthoDB" id="414826at2759"/>
<comment type="subcellular location">
    <subcellularLocation>
        <location evidence="1">Secreted</location>
    </subcellularLocation>
</comment>
<evidence type="ECO:0000313" key="6">
    <source>
        <dbReference type="RefSeq" id="XP_011207822.2"/>
    </source>
</evidence>
<evidence type="ECO:0000313" key="5">
    <source>
        <dbReference type="Proteomes" id="UP001652620"/>
    </source>
</evidence>
<accession>A0A6I9VBQ8</accession>
<dbReference type="GeneID" id="105229321"/>
<evidence type="ECO:0000256" key="1">
    <source>
        <dbReference type="ARBA" id="ARBA00004613"/>
    </source>
</evidence>
<dbReference type="KEGG" id="bdr:105229321"/>